<evidence type="ECO:0000313" key="2">
    <source>
        <dbReference type="Proteomes" id="UP000827872"/>
    </source>
</evidence>
<keyword evidence="2" id="KW-1185">Reference proteome</keyword>
<dbReference type="Proteomes" id="UP000827872">
    <property type="component" value="Linkage Group LG15"/>
</dbReference>
<dbReference type="EMBL" id="CM037628">
    <property type="protein sequence ID" value="KAH7996154.1"/>
    <property type="molecule type" value="Genomic_DNA"/>
</dbReference>
<reference evidence="1" key="1">
    <citation type="submission" date="2021-08" db="EMBL/GenBank/DDBJ databases">
        <title>The first chromosome-level gecko genome reveals the dynamic sex chromosomes of Neotropical dwarf geckos (Sphaerodactylidae: Sphaerodactylus).</title>
        <authorList>
            <person name="Pinto B.J."/>
            <person name="Keating S.E."/>
            <person name="Gamble T."/>
        </authorList>
    </citation>
    <scope>NUCLEOTIDE SEQUENCE</scope>
    <source>
        <strain evidence="1">TG3544</strain>
    </source>
</reference>
<evidence type="ECO:0000313" key="1">
    <source>
        <dbReference type="EMBL" id="KAH7996154.1"/>
    </source>
</evidence>
<gene>
    <name evidence="1" type="ORF">K3G42_001933</name>
</gene>
<organism evidence="1 2">
    <name type="scientific">Sphaerodactylus townsendi</name>
    <dbReference type="NCBI Taxonomy" id="933632"/>
    <lineage>
        <taxon>Eukaryota</taxon>
        <taxon>Metazoa</taxon>
        <taxon>Chordata</taxon>
        <taxon>Craniata</taxon>
        <taxon>Vertebrata</taxon>
        <taxon>Euteleostomi</taxon>
        <taxon>Lepidosauria</taxon>
        <taxon>Squamata</taxon>
        <taxon>Bifurcata</taxon>
        <taxon>Gekkota</taxon>
        <taxon>Sphaerodactylidae</taxon>
        <taxon>Sphaerodactylus</taxon>
    </lineage>
</organism>
<accession>A0ACB8EUQ9</accession>
<proteinExistence type="predicted"/>
<comment type="caution">
    <text evidence="1">The sequence shown here is derived from an EMBL/GenBank/DDBJ whole genome shotgun (WGS) entry which is preliminary data.</text>
</comment>
<name>A0ACB8EUQ9_9SAUR</name>
<sequence>MDRGFQVFADVTLEELLQSQEAPVEQQVCLWWSPLRPSHRTNCIYSVELHLPPKAEVLAFLDHQGRKPPRQALAVVYFGNQEDPNVTEYVVGPLPKPTYHQDITIEKYGGKLPYYRRFFLISEREEISIFFMREEYPRAPNFMHQVLDYNGRNLMVLPALPPGFKSGDRKVWMGHFQNVSGPYLHPVGLELQVDVSSLDTSEWQVLNVFYNGQYFEDMEDLERQFNEGRVRVAKVKKAPLDGGFSSLKPRVPPGWPGPLQYEPRGPRYCVRHNQVTFMSWSFAFGMEVNRGPRIFDVRFDDFGNRVQEFTLGTMHTHNIHYKADLDIGGILPDSKKCLHMISAAFNYFSLPKEIIWQRRTKKGR</sequence>
<protein>
    <submittedName>
        <fullName evidence="1">Uncharacterized protein</fullName>
    </submittedName>
</protein>